<organism evidence="1">
    <name type="scientific">mine drainage metagenome</name>
    <dbReference type="NCBI Taxonomy" id="410659"/>
    <lineage>
        <taxon>unclassified sequences</taxon>
        <taxon>metagenomes</taxon>
        <taxon>ecological metagenomes</taxon>
    </lineage>
</organism>
<protein>
    <submittedName>
        <fullName evidence="1">Uncharacterized protein</fullName>
    </submittedName>
</protein>
<accession>E6QJE4</accession>
<reference evidence="1" key="1">
    <citation type="submission" date="2009-10" db="EMBL/GenBank/DDBJ databases">
        <title>Diversity of trophic interactions inside an arsenic-rich microbial ecosystem.</title>
        <authorList>
            <person name="Bertin P.N."/>
            <person name="Heinrich-Salmeron A."/>
            <person name="Pelletier E."/>
            <person name="Goulhen-Chollet F."/>
            <person name="Arsene-Ploetze F."/>
            <person name="Gallien S."/>
            <person name="Calteau A."/>
            <person name="Vallenet D."/>
            <person name="Casiot C."/>
            <person name="Chane-Woon-Ming B."/>
            <person name="Giloteaux L."/>
            <person name="Barakat M."/>
            <person name="Bonnefoy V."/>
            <person name="Bruneel O."/>
            <person name="Chandler M."/>
            <person name="Cleiss J."/>
            <person name="Duran R."/>
            <person name="Elbaz-Poulichet F."/>
            <person name="Fonknechten N."/>
            <person name="Lauga B."/>
            <person name="Mornico D."/>
            <person name="Ortet P."/>
            <person name="Schaeffer C."/>
            <person name="Siguier P."/>
            <person name="Alexander Thil Smith A."/>
            <person name="Van Dorsselaer A."/>
            <person name="Weissenbach J."/>
            <person name="Medigue C."/>
            <person name="Le Paslier D."/>
        </authorList>
    </citation>
    <scope>NUCLEOTIDE SEQUENCE</scope>
</reference>
<gene>
    <name evidence="1" type="ORF">CARN6_0692</name>
</gene>
<evidence type="ECO:0000313" key="1">
    <source>
        <dbReference type="EMBL" id="CBI07360.1"/>
    </source>
</evidence>
<proteinExistence type="predicted"/>
<name>E6QJE4_9ZZZZ</name>
<sequence length="200" mass="20383">MKKHRITIGVLLALGWMGVGTGGATTATIATTTTTTSGCSSSCPSTCAAQNHFGNLAQESLALAQPPSPQTSFAQGCLGTLDSFNLSSYFNPSLIGTLLQQLEQQIISQACSTLTNTMNNEVSQGNGILNFALNPAQLEQGALNSASGSVLNAEQGALSTATNPITNTTGSYASDAGSVQNTISNASGNALSGNWVNNLY</sequence>
<dbReference type="EMBL" id="CABQ01000087">
    <property type="protein sequence ID" value="CBI07360.1"/>
    <property type="molecule type" value="Genomic_DNA"/>
</dbReference>
<comment type="caution">
    <text evidence="1">The sequence shown here is derived from an EMBL/GenBank/DDBJ whole genome shotgun (WGS) entry which is preliminary data.</text>
</comment>
<dbReference type="AlphaFoldDB" id="E6QJE4"/>